<proteinExistence type="inferred from homology"/>
<feature type="domain" description="Acyl-CoA oxidase/dehydrogenase middle" evidence="8">
    <location>
        <begin position="124"/>
        <end position="217"/>
    </location>
</feature>
<evidence type="ECO:0000256" key="2">
    <source>
        <dbReference type="ARBA" id="ARBA00009347"/>
    </source>
</evidence>
<dbReference type="Gene3D" id="1.20.140.10">
    <property type="entry name" value="Butyryl-CoA Dehydrogenase, subunit A, domain 3"/>
    <property type="match status" value="1"/>
</dbReference>
<dbReference type="InterPro" id="IPR009100">
    <property type="entry name" value="AcylCoA_DH/oxidase_NM_dom_sf"/>
</dbReference>
<dbReference type="InterPro" id="IPR052161">
    <property type="entry name" value="Mycobact_Acyl-CoA_DH"/>
</dbReference>
<dbReference type="EMBL" id="JAMLDX010000023">
    <property type="protein sequence ID" value="MCP3732776.1"/>
    <property type="molecule type" value="Genomic_DNA"/>
</dbReference>
<evidence type="ECO:0000259" key="7">
    <source>
        <dbReference type="Pfam" id="PF00441"/>
    </source>
</evidence>
<reference evidence="10" key="1">
    <citation type="submission" date="2022-05" db="EMBL/GenBank/DDBJ databases">
        <title>Sphingomonas sp. strain MG17 Genome sequencing and assembly.</title>
        <authorList>
            <person name="Kim I."/>
        </authorList>
    </citation>
    <scope>NUCLEOTIDE SEQUENCE</scope>
    <source>
        <strain evidence="10">MG17</strain>
    </source>
</reference>
<keyword evidence="4 6" id="KW-0274">FAD</keyword>
<dbReference type="PANTHER" id="PTHR43292:SF3">
    <property type="entry name" value="ACYL-COA DEHYDROGENASE FADE29"/>
    <property type="match status" value="1"/>
</dbReference>
<feature type="domain" description="Acyl-CoA dehydrogenase/oxidase N-terminal" evidence="9">
    <location>
        <begin position="7"/>
        <end position="120"/>
    </location>
</feature>
<dbReference type="PANTHER" id="PTHR43292">
    <property type="entry name" value="ACYL-COA DEHYDROGENASE"/>
    <property type="match status" value="1"/>
</dbReference>
<dbReference type="Gene3D" id="1.10.540.10">
    <property type="entry name" value="Acyl-CoA dehydrogenase/oxidase, N-terminal domain"/>
    <property type="match status" value="1"/>
</dbReference>
<evidence type="ECO:0000256" key="1">
    <source>
        <dbReference type="ARBA" id="ARBA00001974"/>
    </source>
</evidence>
<evidence type="ECO:0000259" key="9">
    <source>
        <dbReference type="Pfam" id="PF02771"/>
    </source>
</evidence>
<comment type="cofactor">
    <cofactor evidence="1 6">
        <name>FAD</name>
        <dbReference type="ChEBI" id="CHEBI:57692"/>
    </cofactor>
</comment>
<feature type="domain" description="Acyl-CoA dehydrogenase/oxidase C-terminal" evidence="7">
    <location>
        <begin position="230"/>
        <end position="385"/>
    </location>
</feature>
<dbReference type="Pfam" id="PF02771">
    <property type="entry name" value="Acyl-CoA_dh_N"/>
    <property type="match status" value="1"/>
</dbReference>
<dbReference type="GO" id="GO:0050660">
    <property type="term" value="F:flavin adenine dinucleotide binding"/>
    <property type="evidence" value="ECO:0007669"/>
    <property type="project" value="InterPro"/>
</dbReference>
<dbReference type="GO" id="GO:0016627">
    <property type="term" value="F:oxidoreductase activity, acting on the CH-CH group of donors"/>
    <property type="evidence" value="ECO:0007669"/>
    <property type="project" value="InterPro"/>
</dbReference>
<dbReference type="InterPro" id="IPR037069">
    <property type="entry name" value="AcylCoA_DH/ox_N_sf"/>
</dbReference>
<evidence type="ECO:0000256" key="6">
    <source>
        <dbReference type="RuleBase" id="RU362125"/>
    </source>
</evidence>
<organism evidence="10 11">
    <name type="scientific">Sphingomonas tagetis</name>
    <dbReference type="NCBI Taxonomy" id="2949092"/>
    <lineage>
        <taxon>Bacteria</taxon>
        <taxon>Pseudomonadati</taxon>
        <taxon>Pseudomonadota</taxon>
        <taxon>Alphaproteobacteria</taxon>
        <taxon>Sphingomonadales</taxon>
        <taxon>Sphingomonadaceae</taxon>
        <taxon>Sphingomonas</taxon>
    </lineage>
</organism>
<dbReference type="InterPro" id="IPR046373">
    <property type="entry name" value="Acyl-CoA_Oxase/DH_mid-dom_sf"/>
</dbReference>
<evidence type="ECO:0000313" key="11">
    <source>
        <dbReference type="Proteomes" id="UP001139451"/>
    </source>
</evidence>
<sequence length="394" mass="43224">MDLGYSPQDRLFFDEVRAFLDGTWTGRLPKSGKPEPDFVREFRLLATERGYLYRSIPKVYGGSEQLPDPMRGRIIRDCFERARAPMEVPGAGMSMLIPTLLEHGSESQRRMFIPKTILGEYRWAQGYSEPGAGSDLASLKTSGKLDGGEWVINGQKIWTSQAYSATHMFALVRTEPNAGKHGGISYLLLELDQPGITIRTIHQITGESEFCEVFFEDARTPADWIVGARGGGWGISKTTLKHERSNIGGVRTLGLLESLWRLARSIEINGRPAAEDPVIRDRMMTLEGYVQAQLFCGYYQFARTVGGGSAGMLPLLNKLAGTRIALEVAQVAQDILGDRGMDLPVKGAAGKRNPAQWLNQVLGSLALSIAGGASNIQRNIIAERGLGLPKDEAL</sequence>
<dbReference type="RefSeq" id="WP_254296486.1">
    <property type="nucleotide sequence ID" value="NZ_JAMLDX010000023.1"/>
</dbReference>
<evidence type="ECO:0000256" key="5">
    <source>
        <dbReference type="ARBA" id="ARBA00023002"/>
    </source>
</evidence>
<dbReference type="Gene3D" id="2.40.110.10">
    <property type="entry name" value="Butyryl-CoA Dehydrogenase, subunit A, domain 2"/>
    <property type="match status" value="1"/>
</dbReference>
<dbReference type="GO" id="GO:0005886">
    <property type="term" value="C:plasma membrane"/>
    <property type="evidence" value="ECO:0007669"/>
    <property type="project" value="TreeGrafter"/>
</dbReference>
<comment type="similarity">
    <text evidence="2 6">Belongs to the acyl-CoA dehydrogenase family.</text>
</comment>
<gene>
    <name evidence="10" type="ORF">M9978_20360</name>
</gene>
<dbReference type="InterPro" id="IPR013786">
    <property type="entry name" value="AcylCoA_DH/ox_N"/>
</dbReference>
<name>A0A9X2KNQ2_9SPHN</name>
<keyword evidence="11" id="KW-1185">Reference proteome</keyword>
<accession>A0A9X2KNQ2</accession>
<dbReference type="Pfam" id="PF00441">
    <property type="entry name" value="Acyl-CoA_dh_1"/>
    <property type="match status" value="1"/>
</dbReference>
<keyword evidence="5 6" id="KW-0560">Oxidoreductase</keyword>
<evidence type="ECO:0000259" key="8">
    <source>
        <dbReference type="Pfam" id="PF02770"/>
    </source>
</evidence>
<comment type="caution">
    <text evidence="10">The sequence shown here is derived from an EMBL/GenBank/DDBJ whole genome shotgun (WGS) entry which is preliminary data.</text>
</comment>
<dbReference type="InterPro" id="IPR036250">
    <property type="entry name" value="AcylCo_DH-like_C"/>
</dbReference>
<dbReference type="Pfam" id="PF02770">
    <property type="entry name" value="Acyl-CoA_dh_M"/>
    <property type="match status" value="1"/>
</dbReference>
<dbReference type="InterPro" id="IPR006091">
    <property type="entry name" value="Acyl-CoA_Oxase/DH_mid-dom"/>
</dbReference>
<keyword evidence="3 6" id="KW-0285">Flavoprotein</keyword>
<dbReference type="Proteomes" id="UP001139451">
    <property type="component" value="Unassembled WGS sequence"/>
</dbReference>
<evidence type="ECO:0000313" key="10">
    <source>
        <dbReference type="EMBL" id="MCP3732776.1"/>
    </source>
</evidence>
<dbReference type="SUPFAM" id="SSF56645">
    <property type="entry name" value="Acyl-CoA dehydrogenase NM domain-like"/>
    <property type="match status" value="1"/>
</dbReference>
<evidence type="ECO:0000256" key="4">
    <source>
        <dbReference type="ARBA" id="ARBA00022827"/>
    </source>
</evidence>
<evidence type="ECO:0000256" key="3">
    <source>
        <dbReference type="ARBA" id="ARBA00022630"/>
    </source>
</evidence>
<dbReference type="FunFam" id="2.40.110.10:FF:000011">
    <property type="entry name" value="Acyl-CoA dehydrogenase FadE34"/>
    <property type="match status" value="1"/>
</dbReference>
<dbReference type="SUPFAM" id="SSF47203">
    <property type="entry name" value="Acyl-CoA dehydrogenase C-terminal domain-like"/>
    <property type="match status" value="1"/>
</dbReference>
<dbReference type="InterPro" id="IPR009075">
    <property type="entry name" value="AcylCo_DH/oxidase_C"/>
</dbReference>
<dbReference type="AlphaFoldDB" id="A0A9X2KNQ2"/>
<protein>
    <submittedName>
        <fullName evidence="10">Acyl-CoA dehydrogenase family protein</fullName>
    </submittedName>
</protein>